<dbReference type="RefSeq" id="XP_009784872.1">
    <property type="nucleotide sequence ID" value="XM_009786570.1"/>
</dbReference>
<reference evidence="3" key="2">
    <citation type="submission" date="2025-08" db="UniProtKB">
        <authorList>
            <consortium name="RefSeq"/>
        </authorList>
    </citation>
    <scope>IDENTIFICATION</scope>
    <source>
        <tissue evidence="3">Leaf</tissue>
    </source>
</reference>
<name>A0A1U7WY74_NICSY</name>
<evidence type="ECO:0000259" key="1">
    <source>
        <dbReference type="Pfam" id="PF17921"/>
    </source>
</evidence>
<proteinExistence type="predicted"/>
<dbReference type="InterPro" id="IPR041588">
    <property type="entry name" value="Integrase_H2C2"/>
</dbReference>
<organism evidence="2 3">
    <name type="scientific">Nicotiana sylvestris</name>
    <name type="common">Wood tobacco</name>
    <name type="synonym">South American tobacco</name>
    <dbReference type="NCBI Taxonomy" id="4096"/>
    <lineage>
        <taxon>Eukaryota</taxon>
        <taxon>Viridiplantae</taxon>
        <taxon>Streptophyta</taxon>
        <taxon>Embryophyta</taxon>
        <taxon>Tracheophyta</taxon>
        <taxon>Spermatophyta</taxon>
        <taxon>Magnoliopsida</taxon>
        <taxon>eudicotyledons</taxon>
        <taxon>Gunneridae</taxon>
        <taxon>Pentapetalae</taxon>
        <taxon>asterids</taxon>
        <taxon>lamiids</taxon>
        <taxon>Solanales</taxon>
        <taxon>Solanaceae</taxon>
        <taxon>Nicotianoideae</taxon>
        <taxon>Nicotianeae</taxon>
        <taxon>Nicotiana</taxon>
    </lineage>
</organism>
<dbReference type="SUPFAM" id="SSF56672">
    <property type="entry name" value="DNA/RNA polymerases"/>
    <property type="match status" value="1"/>
</dbReference>
<sequence length="199" mass="23249">MEEHEQNLRLVLQTLREQKVYAKFSKWEGIKVDPGKIKAVQSWRRPTTTIEIRSFLGAQLSSCHVIAQSSLFDRIKARQYEDPNSLVLRETVLQGGAKEEAHSSQYVIHPGATKMYRILRQHYWWQWMKKDIVQYVARCLNCQQVKNEHQRPGGLLQQMVDRVGTLHFGGDYVFFREIGPDLHSGDWSVAWSACFHHIK</sequence>
<feature type="domain" description="Integrase zinc-binding" evidence="1">
    <location>
        <begin position="99"/>
        <end position="147"/>
    </location>
</feature>
<evidence type="ECO:0000313" key="2">
    <source>
        <dbReference type="Proteomes" id="UP000189701"/>
    </source>
</evidence>
<gene>
    <name evidence="3" type="primary">LOC104233210</name>
</gene>
<reference evidence="2" key="1">
    <citation type="journal article" date="2013" name="Genome Biol.">
        <title>Reference genomes and transcriptomes of Nicotiana sylvestris and Nicotiana tomentosiformis.</title>
        <authorList>
            <person name="Sierro N."/>
            <person name="Battey J.N."/>
            <person name="Ouadi S."/>
            <person name="Bovet L."/>
            <person name="Goepfert S."/>
            <person name="Bakaher N."/>
            <person name="Peitsch M.C."/>
            <person name="Ivanov N.V."/>
        </authorList>
    </citation>
    <scope>NUCLEOTIDE SEQUENCE [LARGE SCALE GENOMIC DNA]</scope>
</reference>
<protein>
    <submittedName>
        <fullName evidence="3">Uncharacterized protein LOC104233210</fullName>
    </submittedName>
</protein>
<dbReference type="InterPro" id="IPR043502">
    <property type="entry name" value="DNA/RNA_pol_sf"/>
</dbReference>
<dbReference type="STRING" id="4096.A0A1U7WY74"/>
<accession>A0A1U7WY74</accession>
<dbReference type="PANTHER" id="PTHR37984:SF5">
    <property type="entry name" value="PROTEIN NYNRIN-LIKE"/>
    <property type="match status" value="1"/>
</dbReference>
<evidence type="ECO:0000313" key="3">
    <source>
        <dbReference type="RefSeq" id="XP_009784872.1"/>
    </source>
</evidence>
<dbReference type="PANTHER" id="PTHR37984">
    <property type="entry name" value="PROTEIN CBG26694"/>
    <property type="match status" value="1"/>
</dbReference>
<dbReference type="Proteomes" id="UP000189701">
    <property type="component" value="Unplaced"/>
</dbReference>
<dbReference type="eggNOG" id="KOG0017">
    <property type="taxonomic scope" value="Eukaryota"/>
</dbReference>
<dbReference type="Gene3D" id="1.10.340.70">
    <property type="match status" value="1"/>
</dbReference>
<keyword evidence="2" id="KW-1185">Reference proteome</keyword>
<dbReference type="InterPro" id="IPR050951">
    <property type="entry name" value="Retrovirus_Pol_polyprotein"/>
</dbReference>
<dbReference type="AlphaFoldDB" id="A0A1U7WY74"/>
<dbReference type="Pfam" id="PF17921">
    <property type="entry name" value="Integrase_H2C2"/>
    <property type="match status" value="1"/>
</dbReference>